<evidence type="ECO:0000256" key="8">
    <source>
        <dbReference type="RuleBase" id="RU361206"/>
    </source>
</evidence>
<dbReference type="GO" id="GO:0009306">
    <property type="term" value="P:protein secretion"/>
    <property type="evidence" value="ECO:0007669"/>
    <property type="project" value="TreeGrafter"/>
</dbReference>
<evidence type="ECO:0000313" key="11">
    <source>
        <dbReference type="Proteomes" id="UP000714618"/>
    </source>
</evidence>
<evidence type="ECO:0000256" key="4">
    <source>
        <dbReference type="ARBA" id="ARBA00013603"/>
    </source>
</evidence>
<accession>A0A9N8JF73</accession>
<evidence type="ECO:0000256" key="2">
    <source>
        <dbReference type="ARBA" id="ARBA00004653"/>
    </source>
</evidence>
<dbReference type="OrthoDB" id="2151161at2759"/>
<gene>
    <name evidence="10" type="ORF">AWRI4233_LOCUS474</name>
</gene>
<evidence type="ECO:0000313" key="10">
    <source>
        <dbReference type="EMBL" id="CAD0085872.1"/>
    </source>
</evidence>
<evidence type="ECO:0000256" key="9">
    <source>
        <dbReference type="SAM" id="MobiDB-lite"/>
    </source>
</evidence>
<keyword evidence="8" id="KW-0333">Golgi apparatus</keyword>
<keyword evidence="5 8" id="KW-0812">Transmembrane</keyword>
<comment type="caution">
    <text evidence="8">Lacks conserved residue(s) required for the propagation of feature annotation.</text>
</comment>
<comment type="subcellular location">
    <subcellularLocation>
        <location evidence="2 8">Golgi apparatus membrane</location>
        <topology evidence="2 8">Multi-pass membrane protein</topology>
    </subcellularLocation>
</comment>
<comment type="caution">
    <text evidence="10">The sequence shown here is derived from an EMBL/GenBank/DDBJ whole genome shotgun (WGS) entry which is preliminary data.</text>
</comment>
<dbReference type="Pfam" id="PF05832">
    <property type="entry name" value="DUF846"/>
    <property type="match status" value="1"/>
</dbReference>
<feature type="non-terminal residue" evidence="10">
    <location>
        <position position="1"/>
    </location>
</feature>
<feature type="transmembrane region" description="Helical" evidence="8">
    <location>
        <begin position="189"/>
        <end position="208"/>
    </location>
</feature>
<dbReference type="PANTHER" id="PTHR13019:SF7">
    <property type="entry name" value="GOLGI APPARATUS MEMBRANE PROTEIN TVP23"/>
    <property type="match status" value="1"/>
</dbReference>
<dbReference type="AlphaFoldDB" id="A0A9N8JF73"/>
<dbReference type="EMBL" id="CAIJEO010000002">
    <property type="protein sequence ID" value="CAD0085872.1"/>
    <property type="molecule type" value="Genomic_DNA"/>
</dbReference>
<feature type="region of interest" description="Disordered" evidence="9">
    <location>
        <begin position="1"/>
        <end position="22"/>
    </location>
</feature>
<reference evidence="10" key="1">
    <citation type="submission" date="2020-06" db="EMBL/GenBank/DDBJ databases">
        <authorList>
            <person name="Onetto C."/>
        </authorList>
    </citation>
    <scope>NUCLEOTIDE SEQUENCE</scope>
</reference>
<protein>
    <recommendedName>
        <fullName evidence="4 8">Golgi apparatus membrane protein TVP23</fullName>
    </recommendedName>
</protein>
<comment type="similarity">
    <text evidence="3 8">Belongs to the TVP23 family.</text>
</comment>
<organism evidence="10 11">
    <name type="scientific">Aureobasidium mustum</name>
    <dbReference type="NCBI Taxonomy" id="2773714"/>
    <lineage>
        <taxon>Eukaryota</taxon>
        <taxon>Fungi</taxon>
        <taxon>Dikarya</taxon>
        <taxon>Ascomycota</taxon>
        <taxon>Pezizomycotina</taxon>
        <taxon>Dothideomycetes</taxon>
        <taxon>Dothideomycetidae</taxon>
        <taxon>Dothideales</taxon>
        <taxon>Saccotheciaceae</taxon>
        <taxon>Aureobasidium</taxon>
    </lineage>
</organism>
<name>A0A9N8JF73_9PEZI</name>
<keyword evidence="7 8" id="KW-0472">Membrane</keyword>
<dbReference type="Proteomes" id="UP000714618">
    <property type="component" value="Unassembled WGS sequence"/>
</dbReference>
<keyword evidence="6 8" id="KW-1133">Transmembrane helix</keyword>
<evidence type="ECO:0000256" key="3">
    <source>
        <dbReference type="ARBA" id="ARBA00005467"/>
    </source>
</evidence>
<evidence type="ECO:0000256" key="5">
    <source>
        <dbReference type="ARBA" id="ARBA00022692"/>
    </source>
</evidence>
<evidence type="ECO:0000256" key="7">
    <source>
        <dbReference type="ARBA" id="ARBA00023136"/>
    </source>
</evidence>
<dbReference type="InterPro" id="IPR008564">
    <property type="entry name" value="TVP23-like"/>
</dbReference>
<keyword evidence="11" id="KW-1185">Reference proteome</keyword>
<sequence length="303" mass="33565">ISSVMGSDEEPMGQLQPPEHESKPYDASLRVELAHSSCLLNISVSQTTSSTHHKSHRHGQPTARLAELATKFASHHSALLPRFPPVLLTYLFGLYFSQNYVLIFIITIILLAMDFYYLKNIAGRRLVGLRWWNEVNAQSGDGNWVFESADPDTRQINATDKRFFWLALYSQPVSWVALGIVAIFRLHFIWLSLVVIAIVLAVTNTLAFSRCDKFSQATNIATGAFSASGLASNLGGAMIGRFFQIDKAGFKIHFLLVTFVCIAAVLLVICIPLTCPCLYGVQENAKTSLCSLLHLLSLCMLVL</sequence>
<feature type="transmembrane region" description="Helical" evidence="8">
    <location>
        <begin position="163"/>
        <end position="183"/>
    </location>
</feature>
<evidence type="ECO:0000256" key="1">
    <source>
        <dbReference type="ARBA" id="ARBA00003246"/>
    </source>
</evidence>
<feature type="transmembrane region" description="Helical" evidence="8">
    <location>
        <begin position="220"/>
        <end position="240"/>
    </location>
</feature>
<dbReference type="PANTHER" id="PTHR13019">
    <property type="entry name" value="GOLGI APPARATUS MEMBRANE PROTEIN TVP23"/>
    <property type="match status" value="1"/>
</dbReference>
<dbReference type="GO" id="GO:0016192">
    <property type="term" value="P:vesicle-mediated transport"/>
    <property type="evidence" value="ECO:0007669"/>
    <property type="project" value="TreeGrafter"/>
</dbReference>
<feature type="transmembrane region" description="Helical" evidence="8">
    <location>
        <begin position="252"/>
        <end position="279"/>
    </location>
</feature>
<proteinExistence type="inferred from homology"/>
<evidence type="ECO:0000256" key="6">
    <source>
        <dbReference type="ARBA" id="ARBA00022989"/>
    </source>
</evidence>
<dbReference type="GO" id="GO:0000139">
    <property type="term" value="C:Golgi membrane"/>
    <property type="evidence" value="ECO:0007669"/>
    <property type="project" value="UniProtKB-SubCell"/>
</dbReference>
<feature type="transmembrane region" description="Helical" evidence="8">
    <location>
        <begin position="100"/>
        <end position="118"/>
    </location>
</feature>
<comment type="function">
    <text evidence="1 8">Golgi membrane protein involved in vesicular trafficking.</text>
</comment>